<dbReference type="SUPFAM" id="SSF140931">
    <property type="entry name" value="Fic-like"/>
    <property type="match status" value="1"/>
</dbReference>
<feature type="domain" description="Fido" evidence="3">
    <location>
        <begin position="99"/>
        <end position="236"/>
    </location>
</feature>
<dbReference type="Pfam" id="PF02661">
    <property type="entry name" value="Fic"/>
    <property type="match status" value="1"/>
</dbReference>
<evidence type="ECO:0000313" key="5">
    <source>
        <dbReference type="Proteomes" id="UP000217276"/>
    </source>
</evidence>
<dbReference type="InterPro" id="IPR003812">
    <property type="entry name" value="Fido"/>
</dbReference>
<dbReference type="Proteomes" id="UP000217276">
    <property type="component" value="Chromosome"/>
</dbReference>
<proteinExistence type="predicted"/>
<dbReference type="PROSITE" id="PS51459">
    <property type="entry name" value="FIDO"/>
    <property type="match status" value="1"/>
</dbReference>
<gene>
    <name evidence="4" type="ORF">CGC53_07520</name>
</gene>
<dbReference type="Gene3D" id="1.10.3290.10">
    <property type="entry name" value="Fido-like domain"/>
    <property type="match status" value="1"/>
</dbReference>
<dbReference type="GO" id="GO:0005524">
    <property type="term" value="F:ATP binding"/>
    <property type="evidence" value="ECO:0007669"/>
    <property type="project" value="UniProtKB-KW"/>
</dbReference>
<reference evidence="5" key="1">
    <citation type="submission" date="2017-06" db="EMBL/GenBank/DDBJ databases">
        <title>Capnocytophaga spp. assemblies.</title>
        <authorList>
            <person name="Gulvik C.A."/>
        </authorList>
    </citation>
    <scope>NUCLEOTIDE SEQUENCE [LARGE SCALE GENOMIC DNA]</scope>
    <source>
        <strain evidence="5">H6253</strain>
    </source>
</reference>
<dbReference type="InterPro" id="IPR036597">
    <property type="entry name" value="Fido-like_dom_sf"/>
</dbReference>
<dbReference type="GO" id="GO:0051301">
    <property type="term" value="P:cell division"/>
    <property type="evidence" value="ECO:0007669"/>
    <property type="project" value="UniProtKB-KW"/>
</dbReference>
<dbReference type="PANTHER" id="PTHR13504">
    <property type="entry name" value="FIDO DOMAIN-CONTAINING PROTEIN DDB_G0283145"/>
    <property type="match status" value="1"/>
</dbReference>
<keyword evidence="1" id="KW-0547">Nucleotide-binding</keyword>
<organism evidence="4 5">
    <name type="scientific">Capnocytophaga leadbetteri</name>
    <dbReference type="NCBI Taxonomy" id="327575"/>
    <lineage>
        <taxon>Bacteria</taxon>
        <taxon>Pseudomonadati</taxon>
        <taxon>Bacteroidota</taxon>
        <taxon>Flavobacteriia</taxon>
        <taxon>Flavobacteriales</taxon>
        <taxon>Flavobacteriaceae</taxon>
        <taxon>Capnocytophaga</taxon>
    </lineage>
</organism>
<dbReference type="EMBL" id="CP022384">
    <property type="protein sequence ID" value="ATA82202.1"/>
    <property type="molecule type" value="Genomic_DNA"/>
</dbReference>
<feature type="site" description="Important for autoinhibition of adenylyltransferase activity" evidence="2">
    <location>
        <position position="48"/>
    </location>
</feature>
<evidence type="ECO:0000256" key="2">
    <source>
        <dbReference type="PIRSR" id="PIRSR640198-3"/>
    </source>
</evidence>
<keyword evidence="4" id="KW-0131">Cell cycle</keyword>
<name>A0A250FAP6_9FLAO</name>
<keyword evidence="5" id="KW-1185">Reference proteome</keyword>
<evidence type="ECO:0000259" key="3">
    <source>
        <dbReference type="PROSITE" id="PS51459"/>
    </source>
</evidence>
<dbReference type="RefSeq" id="WP_095914244.1">
    <property type="nucleotide sequence ID" value="NZ_CAUUPF010000021.1"/>
</dbReference>
<keyword evidence="4" id="KW-0132">Cell division</keyword>
<sequence length="256" mass="30002">MNPIFNDYQKKLSDIILENNTVSPLSDLYSKEVKELAVIWSYYSGKIEGNTYSFVETETLLKDGITSAKRFEDAKMLKNLYNTFISELYFIKSGNKELIDKRFLMQMHSQLLDELVDDRERGIIRKRAVRIAGSDYEPLASPMAIEEELDRIIEEQTRLSNPLERAVYLHCNIAKLQPFIDGNKRTARLAESVVLMNEDIIPIFSTNNIDINDYRTGVLYFYETGEYTRYADYFLQNKLKYLQKYTDKDLMINLQK</sequence>
<dbReference type="AlphaFoldDB" id="A0A250FAP6"/>
<protein>
    <submittedName>
        <fullName evidence="4">Cell division protein</fullName>
    </submittedName>
</protein>
<evidence type="ECO:0000313" key="4">
    <source>
        <dbReference type="EMBL" id="ATA82202.1"/>
    </source>
</evidence>
<dbReference type="PANTHER" id="PTHR13504:SF38">
    <property type="entry name" value="FIDO DOMAIN-CONTAINING PROTEIN"/>
    <property type="match status" value="1"/>
</dbReference>
<dbReference type="KEGG" id="clk:CGC53_07520"/>
<evidence type="ECO:0000256" key="1">
    <source>
        <dbReference type="PIRSR" id="PIRSR640198-2"/>
    </source>
</evidence>
<keyword evidence="1" id="KW-0067">ATP-binding</keyword>
<dbReference type="InterPro" id="IPR040198">
    <property type="entry name" value="Fido_containing"/>
</dbReference>
<feature type="binding site" evidence="1">
    <location>
        <begin position="181"/>
        <end position="188"/>
    </location>
    <ligand>
        <name>ATP</name>
        <dbReference type="ChEBI" id="CHEBI:30616"/>
    </ligand>
</feature>
<accession>A0A250FAP6</accession>